<feature type="transmembrane region" description="Helical" evidence="2">
    <location>
        <begin position="84"/>
        <end position="107"/>
    </location>
</feature>
<feature type="region of interest" description="Disordered" evidence="1">
    <location>
        <begin position="1"/>
        <end position="25"/>
    </location>
</feature>
<reference evidence="3" key="2">
    <citation type="submission" date="2021-04" db="EMBL/GenBank/DDBJ databases">
        <authorList>
            <person name="Gilroy R."/>
        </authorList>
    </citation>
    <scope>NUCLEOTIDE SEQUENCE</scope>
    <source>
        <strain evidence="3">CHK179-28034</strain>
    </source>
</reference>
<feature type="transmembrane region" description="Helical" evidence="2">
    <location>
        <begin position="220"/>
        <end position="238"/>
    </location>
</feature>
<protein>
    <recommendedName>
        <fullName evidence="5">ABC-2 family transporter protein</fullName>
    </recommendedName>
</protein>
<dbReference type="AlphaFoldDB" id="A0A9D2EJ55"/>
<reference evidence="3" key="1">
    <citation type="journal article" date="2021" name="PeerJ">
        <title>Extensive microbial diversity within the chicken gut microbiome revealed by metagenomics and culture.</title>
        <authorList>
            <person name="Gilroy R."/>
            <person name="Ravi A."/>
            <person name="Getino M."/>
            <person name="Pursley I."/>
            <person name="Horton D.L."/>
            <person name="Alikhan N.F."/>
            <person name="Baker D."/>
            <person name="Gharbi K."/>
            <person name="Hall N."/>
            <person name="Watson M."/>
            <person name="Adriaenssens E.M."/>
            <person name="Foster-Nyarko E."/>
            <person name="Jarju S."/>
            <person name="Secka A."/>
            <person name="Antonio M."/>
            <person name="Oren A."/>
            <person name="Chaudhuri R.R."/>
            <person name="La Ragione R."/>
            <person name="Hildebrand F."/>
            <person name="Pallen M.J."/>
        </authorList>
    </citation>
    <scope>NUCLEOTIDE SEQUENCE</scope>
    <source>
        <strain evidence="3">CHK179-28034</strain>
    </source>
</reference>
<proteinExistence type="predicted"/>
<feature type="compositionally biased region" description="Basic and acidic residues" evidence="1">
    <location>
        <begin position="1"/>
        <end position="16"/>
    </location>
</feature>
<feature type="transmembrane region" description="Helical" evidence="2">
    <location>
        <begin position="159"/>
        <end position="185"/>
    </location>
</feature>
<feature type="transmembrane region" description="Helical" evidence="2">
    <location>
        <begin position="119"/>
        <end position="138"/>
    </location>
</feature>
<feature type="transmembrane region" description="Helical" evidence="2">
    <location>
        <begin position="191"/>
        <end position="213"/>
    </location>
</feature>
<feature type="transmembrane region" description="Helical" evidence="2">
    <location>
        <begin position="250"/>
        <end position="274"/>
    </location>
</feature>
<accession>A0A9D2EJ55</accession>
<name>A0A9D2EJ55_9FIRM</name>
<sequence>MKDVKKPEGKAEESGKRKFGKRVSDNTTEEIRIRLRSSMGEMSLPDAGEGLSRLLRIAREETAGSQRRERLSFWRFFIIQGKYLGWKIWATQFCCLFFITALVTHILGTNFLSIPAYTVKYLCAFSCFIFLSGVPFLGRAGRYKMYELESAAYFSPKRLLAVKLLWMGAGNVCMLAGLFIFMTRFASLESVRTAVCLVLPFLLTAAVCLYFLSHMSADRFPAACALFCGAVFLCIMVWSERQPYLYPEHVFPVGLLALAAGLALLCIYQLWFLLNRSDYEELQLV</sequence>
<organism evidence="3 4">
    <name type="scientific">Candidatus Anaerobutyricum stercoris</name>
    <dbReference type="NCBI Taxonomy" id="2838457"/>
    <lineage>
        <taxon>Bacteria</taxon>
        <taxon>Bacillati</taxon>
        <taxon>Bacillota</taxon>
        <taxon>Clostridia</taxon>
        <taxon>Lachnospirales</taxon>
        <taxon>Lachnospiraceae</taxon>
        <taxon>Anaerobutyricum</taxon>
    </lineage>
</organism>
<evidence type="ECO:0000313" key="4">
    <source>
        <dbReference type="Proteomes" id="UP000824049"/>
    </source>
</evidence>
<evidence type="ECO:0000256" key="2">
    <source>
        <dbReference type="SAM" id="Phobius"/>
    </source>
</evidence>
<gene>
    <name evidence="3" type="ORF">H9968_00850</name>
</gene>
<dbReference type="Proteomes" id="UP000824049">
    <property type="component" value="Unassembled WGS sequence"/>
</dbReference>
<evidence type="ECO:0000256" key="1">
    <source>
        <dbReference type="SAM" id="MobiDB-lite"/>
    </source>
</evidence>
<comment type="caution">
    <text evidence="3">The sequence shown here is derived from an EMBL/GenBank/DDBJ whole genome shotgun (WGS) entry which is preliminary data.</text>
</comment>
<dbReference type="EMBL" id="DXBR01000010">
    <property type="protein sequence ID" value="HIZ38463.1"/>
    <property type="molecule type" value="Genomic_DNA"/>
</dbReference>
<evidence type="ECO:0008006" key="5">
    <source>
        <dbReference type="Google" id="ProtNLM"/>
    </source>
</evidence>
<evidence type="ECO:0000313" key="3">
    <source>
        <dbReference type="EMBL" id="HIZ38463.1"/>
    </source>
</evidence>
<keyword evidence="2" id="KW-0812">Transmembrane</keyword>
<keyword evidence="2" id="KW-1133">Transmembrane helix</keyword>
<keyword evidence="2" id="KW-0472">Membrane</keyword>